<dbReference type="GeneID" id="90540393"/>
<proteinExistence type="predicted"/>
<sequence>MDFSKDLFVQNMLDYCVKLIMCFCKFRICLLEYFNVLNNFIIELMNLFFRKKAKVLPKDDMFLVFNGDTKLKEMVCSKSTKISTSKSSSIIKCWDYKEDRVYETNLNMNDLITHYFKSYKIYEKNKRSFLSKIDSVYVVLTDIARSTELWNKDRFKMAKSIIEHDNIFYELIDQFCGIELRNEGDSFLAAFLDKNKCLEFAKNFYSRVSNIHFDEKYKIEVKVVVNKEKILYKKSRDLISQNIKDTYEMIRHTSTNKICINEAFMNNQKDKMFCVHYCK</sequence>
<dbReference type="AlphaFoldDB" id="A0AAX4J9B8"/>
<evidence type="ECO:0000313" key="2">
    <source>
        <dbReference type="EMBL" id="WUR02577.1"/>
    </source>
</evidence>
<dbReference type="Proteomes" id="UP001334084">
    <property type="component" value="Chromosome 2"/>
</dbReference>
<evidence type="ECO:0000259" key="1">
    <source>
        <dbReference type="Pfam" id="PF00211"/>
    </source>
</evidence>
<dbReference type="KEGG" id="vnx:VNE69_02103"/>
<dbReference type="SUPFAM" id="SSF55073">
    <property type="entry name" value="Nucleotide cyclase"/>
    <property type="match status" value="1"/>
</dbReference>
<dbReference type="GO" id="GO:0035556">
    <property type="term" value="P:intracellular signal transduction"/>
    <property type="evidence" value="ECO:0007669"/>
    <property type="project" value="InterPro"/>
</dbReference>
<dbReference type="Pfam" id="PF00211">
    <property type="entry name" value="Guanylate_cyc"/>
    <property type="match status" value="1"/>
</dbReference>
<protein>
    <submittedName>
        <fullName evidence="2">Adenylate cyclase</fullName>
    </submittedName>
</protein>
<evidence type="ECO:0000313" key="3">
    <source>
        <dbReference type="Proteomes" id="UP001334084"/>
    </source>
</evidence>
<keyword evidence="3" id="KW-1185">Reference proteome</keyword>
<dbReference type="GO" id="GO:0009190">
    <property type="term" value="P:cyclic nucleotide biosynthetic process"/>
    <property type="evidence" value="ECO:0007669"/>
    <property type="project" value="InterPro"/>
</dbReference>
<name>A0AAX4J9B8_9MICR</name>
<dbReference type="InterPro" id="IPR001054">
    <property type="entry name" value="A/G_cyclase"/>
</dbReference>
<organism evidence="2 3">
    <name type="scientific">Vairimorpha necatrix</name>
    <dbReference type="NCBI Taxonomy" id="6039"/>
    <lineage>
        <taxon>Eukaryota</taxon>
        <taxon>Fungi</taxon>
        <taxon>Fungi incertae sedis</taxon>
        <taxon>Microsporidia</taxon>
        <taxon>Nosematidae</taxon>
        <taxon>Vairimorpha</taxon>
    </lineage>
</organism>
<feature type="domain" description="Guanylate cyclase" evidence="1">
    <location>
        <begin position="132"/>
        <end position="227"/>
    </location>
</feature>
<dbReference type="Gene3D" id="3.30.70.1230">
    <property type="entry name" value="Nucleotide cyclase"/>
    <property type="match status" value="1"/>
</dbReference>
<accession>A0AAX4J9B8</accession>
<dbReference type="InterPro" id="IPR029787">
    <property type="entry name" value="Nucleotide_cyclase"/>
</dbReference>
<dbReference type="RefSeq" id="XP_065328722.1">
    <property type="nucleotide sequence ID" value="XM_065472650.1"/>
</dbReference>
<gene>
    <name evidence="2" type="ORF">VNE69_02103</name>
</gene>
<dbReference type="EMBL" id="CP142727">
    <property type="protein sequence ID" value="WUR02577.1"/>
    <property type="molecule type" value="Genomic_DNA"/>
</dbReference>
<reference evidence="2" key="1">
    <citation type="journal article" date="2024" name="BMC Genomics">
        <title>Functional annotation of a divergent genome using sequence and structure-based similarity.</title>
        <authorList>
            <person name="Svedberg D."/>
            <person name="Winiger R.R."/>
            <person name="Berg A."/>
            <person name="Sharma H."/>
            <person name="Tellgren-Roth C."/>
            <person name="Debrunner-Vossbrinck B.A."/>
            <person name="Vossbrinck C.R."/>
            <person name="Barandun J."/>
        </authorList>
    </citation>
    <scope>NUCLEOTIDE SEQUENCE</scope>
    <source>
        <strain evidence="2">Illinois isolate</strain>
    </source>
</reference>